<dbReference type="KEGG" id="aia:AWH56_020805"/>
<keyword evidence="3" id="KW-1185">Reference proteome</keyword>
<evidence type="ECO:0000313" key="1">
    <source>
        <dbReference type="EMBL" id="OIJ18025.1"/>
    </source>
</evidence>
<proteinExistence type="predicted"/>
<evidence type="ECO:0000313" key="2">
    <source>
        <dbReference type="EMBL" id="QOY35115.1"/>
    </source>
</evidence>
<reference evidence="1 3" key="1">
    <citation type="submission" date="2016-10" db="EMBL/GenBank/DDBJ databases">
        <title>Draft genome sequences of four alkaliphilic bacteria belonging to the Anaerobacillus genus.</title>
        <authorList>
            <person name="Bassil N.M."/>
            <person name="Lloyd J.R."/>
        </authorList>
    </citation>
    <scope>NUCLEOTIDE SEQUENCE [LARGE SCALE GENOMIC DNA]</scope>
    <source>
        <strain evidence="1 3">NB2006</strain>
    </source>
</reference>
<dbReference type="EMBL" id="LQXD01000094">
    <property type="protein sequence ID" value="OIJ18025.1"/>
    <property type="molecule type" value="Genomic_DNA"/>
</dbReference>
<sequence length="134" mass="15702">MLLFSITLFIIGCSETDSKQLTYENDLVVEKQIDDKNQYEVYTKITNTEKMVEIKSLLNNISWEAKEVLMLQPPHYKLRFIDKHSGNDLQSYFIWITPDKETIEVVKEAWGYRKLSKNQAKKLLDLTIGEALLK</sequence>
<dbReference type="EMBL" id="CP063356">
    <property type="protein sequence ID" value="QOY35115.1"/>
    <property type="molecule type" value="Genomic_DNA"/>
</dbReference>
<reference evidence="2 3" key="3">
    <citation type="journal article" date="2019" name="Int. J. Syst. Evol. Microbiol.">
        <title>Anaerobacillus isosaccharinicus sp. nov., an alkaliphilic bacterium which degrades isosaccharinic acid.</title>
        <authorList>
            <person name="Bassil N.M."/>
            <person name="Lloyd J.R."/>
        </authorList>
    </citation>
    <scope>NUCLEOTIDE SEQUENCE [LARGE SCALE GENOMIC DNA]</scope>
    <source>
        <strain evidence="2 3">NB2006</strain>
    </source>
</reference>
<accession>A0A1S2M324</accession>
<dbReference type="AlphaFoldDB" id="A0A1S2M324"/>
<reference evidence="2 3" key="2">
    <citation type="journal article" date="2017" name="Genome Announc.">
        <title>Draft Genome Sequences of Four Alkaliphilic Bacteria Belonging to the Anaerobacillus Genus.</title>
        <authorList>
            <person name="Bassil N.M."/>
            <person name="Lloyd J.R."/>
        </authorList>
    </citation>
    <scope>NUCLEOTIDE SEQUENCE [LARGE SCALE GENOMIC DNA]</scope>
    <source>
        <strain evidence="2 3">NB2006</strain>
    </source>
</reference>
<evidence type="ECO:0000313" key="3">
    <source>
        <dbReference type="Proteomes" id="UP000180175"/>
    </source>
</evidence>
<organism evidence="1 3">
    <name type="scientific">Anaerobacillus isosaccharinicus</name>
    <dbReference type="NCBI Taxonomy" id="1532552"/>
    <lineage>
        <taxon>Bacteria</taxon>
        <taxon>Bacillati</taxon>
        <taxon>Bacillota</taxon>
        <taxon>Bacilli</taxon>
        <taxon>Bacillales</taxon>
        <taxon>Bacillaceae</taxon>
        <taxon>Anaerobacillus</taxon>
    </lineage>
</organism>
<name>A0A1S2M324_9BACI</name>
<dbReference type="RefSeq" id="WP_071317118.1">
    <property type="nucleotide sequence ID" value="NZ_CP063356.2"/>
</dbReference>
<protein>
    <submittedName>
        <fullName evidence="1">Uncharacterized protein</fullName>
    </submittedName>
</protein>
<dbReference type="Proteomes" id="UP000180175">
    <property type="component" value="Chromosome"/>
</dbReference>
<reference evidence="2" key="4">
    <citation type="submission" date="2020-10" db="EMBL/GenBank/DDBJ databases">
        <authorList>
            <person name="Bassil N.M."/>
            <person name="Lloyd J.R."/>
        </authorList>
    </citation>
    <scope>NUCLEOTIDE SEQUENCE</scope>
    <source>
        <strain evidence="2">NB2006</strain>
    </source>
</reference>
<gene>
    <name evidence="2" type="ORF">AWH56_020805</name>
    <name evidence="1" type="ORF">AWH56_10585</name>
</gene>